<dbReference type="RefSeq" id="WP_134052738.1">
    <property type="nucleotide sequence ID" value="NZ_AP022586.1"/>
</dbReference>
<organism evidence="5 6">
    <name type="scientific">Mycolicibacterium litorale</name>
    <dbReference type="NCBI Taxonomy" id="758802"/>
    <lineage>
        <taxon>Bacteria</taxon>
        <taxon>Bacillati</taxon>
        <taxon>Actinomycetota</taxon>
        <taxon>Actinomycetes</taxon>
        <taxon>Mycobacteriales</taxon>
        <taxon>Mycobacteriaceae</taxon>
        <taxon>Mycolicibacterium</taxon>
    </lineage>
</organism>
<dbReference type="GO" id="GO:0050661">
    <property type="term" value="F:NADP binding"/>
    <property type="evidence" value="ECO:0007669"/>
    <property type="project" value="InterPro"/>
</dbReference>
<dbReference type="EMBL" id="AP022586">
    <property type="protein sequence ID" value="BBY16635.1"/>
    <property type="molecule type" value="Genomic_DNA"/>
</dbReference>
<evidence type="ECO:0000256" key="2">
    <source>
        <dbReference type="ARBA" id="ARBA00022630"/>
    </source>
</evidence>
<keyword evidence="3" id="KW-0274">FAD</keyword>
<keyword evidence="2" id="KW-0285">Flavoprotein</keyword>
<dbReference type="InterPro" id="IPR036188">
    <property type="entry name" value="FAD/NAD-bd_sf"/>
</dbReference>
<comment type="similarity">
    <text evidence="1">Belongs to the FAD-binding monooxygenase family.</text>
</comment>
<keyword evidence="6" id="KW-1185">Reference proteome</keyword>
<dbReference type="Pfam" id="PF00743">
    <property type="entry name" value="FMO-like"/>
    <property type="match status" value="1"/>
</dbReference>
<name>A0AAD1MTH6_9MYCO</name>
<dbReference type="PANTHER" id="PTHR42877">
    <property type="entry name" value="L-ORNITHINE N(5)-MONOOXYGENASE-RELATED"/>
    <property type="match status" value="1"/>
</dbReference>
<dbReference type="PRINTS" id="PR00419">
    <property type="entry name" value="ADXRDTASE"/>
</dbReference>
<dbReference type="Proteomes" id="UP000466607">
    <property type="component" value="Chromosome"/>
</dbReference>
<dbReference type="GO" id="GO:0050660">
    <property type="term" value="F:flavin adenine dinucleotide binding"/>
    <property type="evidence" value="ECO:0007669"/>
    <property type="project" value="InterPro"/>
</dbReference>
<dbReference type="Gene3D" id="3.50.50.60">
    <property type="entry name" value="FAD/NAD(P)-binding domain"/>
    <property type="match status" value="2"/>
</dbReference>
<accession>A0AAD1MTH6</accession>
<dbReference type="GO" id="GO:0004499">
    <property type="term" value="F:N,N-dimethylaniline monooxygenase activity"/>
    <property type="evidence" value="ECO:0007669"/>
    <property type="project" value="InterPro"/>
</dbReference>
<keyword evidence="4" id="KW-0560">Oxidoreductase</keyword>
<evidence type="ECO:0000313" key="6">
    <source>
        <dbReference type="Proteomes" id="UP000466607"/>
    </source>
</evidence>
<evidence type="ECO:0000256" key="4">
    <source>
        <dbReference type="ARBA" id="ARBA00023002"/>
    </source>
</evidence>
<dbReference type="InterPro" id="IPR051209">
    <property type="entry name" value="FAD-bind_Monooxygenase_sf"/>
</dbReference>
<proteinExistence type="inferred from homology"/>
<evidence type="ECO:0000256" key="1">
    <source>
        <dbReference type="ARBA" id="ARBA00010139"/>
    </source>
</evidence>
<dbReference type="InterPro" id="IPR020946">
    <property type="entry name" value="Flavin_mOase-like"/>
</dbReference>
<reference evidence="5 6" key="1">
    <citation type="journal article" date="2019" name="Emerg. Microbes Infect.">
        <title>Comprehensive subspecies identification of 175 nontuberculous mycobacteria species based on 7547 genomic profiles.</title>
        <authorList>
            <person name="Matsumoto Y."/>
            <person name="Kinjo T."/>
            <person name="Motooka D."/>
            <person name="Nabeya D."/>
            <person name="Jung N."/>
            <person name="Uechi K."/>
            <person name="Horii T."/>
            <person name="Iida T."/>
            <person name="Fujita J."/>
            <person name="Nakamura S."/>
        </authorList>
    </citation>
    <scope>NUCLEOTIDE SEQUENCE [LARGE SCALE GENOMIC DNA]</scope>
    <source>
        <strain evidence="5 6">JCM 17423</strain>
    </source>
</reference>
<gene>
    <name evidence="5" type="ORF">MLIT_22270</name>
</gene>
<evidence type="ECO:0000313" key="5">
    <source>
        <dbReference type="EMBL" id="BBY16635.1"/>
    </source>
</evidence>
<keyword evidence="5" id="KW-0503">Monooxygenase</keyword>
<dbReference type="SUPFAM" id="SSF51905">
    <property type="entry name" value="FAD/NAD(P)-binding domain"/>
    <property type="match status" value="1"/>
</dbReference>
<dbReference type="AlphaFoldDB" id="A0AAD1MTH6"/>
<protein>
    <submittedName>
        <fullName evidence="5">Monooxygenase</fullName>
    </submittedName>
</protein>
<sequence length="507" mass="56842">MSALAKQLSVGVIGAGPGGLALGIFLKRAGFEQFTIFDREDGVGGTWRINTYPGLACDVKSHLYSYSFDLNADWSRLWSAQPEILEYFETCARRHQLENHLRLRTEIVSARWDAVSRDWELLTTDGERHRFDVVVSAVGMFTQPVMPDLVEEEPFTGVVMHTARWDHSVDLGGARVAVLGTGSTAAQLLPEVAKVAAKVYSVQRSPTWILPKPDRPYTDREKWVFSHIPLAKRIYRTRLWLRSERNISVIEHGSDKTQEFTGIATRVLEATVPDEDLRRALTPAHPLGCKRLVFANDYLQALTQPHVEVVSSAARALRAGCLITEDGTELDVDVVVCATGYAAADYLGQIEVVGEDGPLRDKWRDGAYAYLGMAVPGFPNFFMLYGPNTNVGSNSVIFILEAQARYIVRALKHLRRRGRTYVAVRPQTMVDYIAKIDGWMSGTVWTTRCSNYFRAANGRVVTQWPRSARAFWAITRRFRSADYTFDPPAHVPPIAVHTHTDLTRSSP</sequence>
<dbReference type="PANTHER" id="PTHR42877:SF4">
    <property type="entry name" value="FAD_NAD(P)-BINDING DOMAIN-CONTAINING PROTEIN-RELATED"/>
    <property type="match status" value="1"/>
</dbReference>
<evidence type="ECO:0000256" key="3">
    <source>
        <dbReference type="ARBA" id="ARBA00022827"/>
    </source>
</evidence>